<accession>A0A6A6J3I6</accession>
<evidence type="ECO:0000313" key="2">
    <source>
        <dbReference type="Proteomes" id="UP000800094"/>
    </source>
</evidence>
<evidence type="ECO:0000313" key="1">
    <source>
        <dbReference type="EMBL" id="KAF2256043.1"/>
    </source>
</evidence>
<sequence length="230" mass="25640">MGHSSDCRLCSCAIHLEDHFTLWKASRRADLAATPKDERNFCLLSSICPGRPTARPIRTVTRTLFIGLAPMDFPRLYGLRPILMGQQAVIAFDEFAALSNHNVMGCSFGLMSSTEDQCRTNLRQHAEHRHVKLVSDMPALTLHSSDHRNHSVLRSCIVSSPPLSPNARPASSLPTTLFRTSLPQVSLSSLTTHHSQVSDKGRRTFKCRMSSERATPLPDHRHPCNFPTSF</sequence>
<name>A0A6A6J3I6_9PLEO</name>
<organism evidence="1 2">
    <name type="scientific">Trematosphaeria pertusa</name>
    <dbReference type="NCBI Taxonomy" id="390896"/>
    <lineage>
        <taxon>Eukaryota</taxon>
        <taxon>Fungi</taxon>
        <taxon>Dikarya</taxon>
        <taxon>Ascomycota</taxon>
        <taxon>Pezizomycotina</taxon>
        <taxon>Dothideomycetes</taxon>
        <taxon>Pleosporomycetidae</taxon>
        <taxon>Pleosporales</taxon>
        <taxon>Massarineae</taxon>
        <taxon>Trematosphaeriaceae</taxon>
        <taxon>Trematosphaeria</taxon>
    </lineage>
</organism>
<dbReference type="GeneID" id="54573050"/>
<keyword evidence="2" id="KW-1185">Reference proteome</keyword>
<dbReference type="AlphaFoldDB" id="A0A6A6J3I6"/>
<dbReference type="Proteomes" id="UP000800094">
    <property type="component" value="Unassembled WGS sequence"/>
</dbReference>
<reference evidence="1" key="1">
    <citation type="journal article" date="2020" name="Stud. Mycol.">
        <title>101 Dothideomycetes genomes: a test case for predicting lifestyles and emergence of pathogens.</title>
        <authorList>
            <person name="Haridas S."/>
            <person name="Albert R."/>
            <person name="Binder M."/>
            <person name="Bloem J."/>
            <person name="Labutti K."/>
            <person name="Salamov A."/>
            <person name="Andreopoulos B."/>
            <person name="Baker S."/>
            <person name="Barry K."/>
            <person name="Bills G."/>
            <person name="Bluhm B."/>
            <person name="Cannon C."/>
            <person name="Castanera R."/>
            <person name="Culley D."/>
            <person name="Daum C."/>
            <person name="Ezra D."/>
            <person name="Gonzalez J."/>
            <person name="Henrissat B."/>
            <person name="Kuo A."/>
            <person name="Liang C."/>
            <person name="Lipzen A."/>
            <person name="Lutzoni F."/>
            <person name="Magnuson J."/>
            <person name="Mondo S."/>
            <person name="Nolan M."/>
            <person name="Ohm R."/>
            <person name="Pangilinan J."/>
            <person name="Park H.-J."/>
            <person name="Ramirez L."/>
            <person name="Alfaro M."/>
            <person name="Sun H."/>
            <person name="Tritt A."/>
            <person name="Yoshinaga Y."/>
            <person name="Zwiers L.-H."/>
            <person name="Turgeon B."/>
            <person name="Goodwin S."/>
            <person name="Spatafora J."/>
            <person name="Crous P."/>
            <person name="Grigoriev I."/>
        </authorList>
    </citation>
    <scope>NUCLEOTIDE SEQUENCE</scope>
    <source>
        <strain evidence="1">CBS 122368</strain>
    </source>
</reference>
<gene>
    <name evidence="1" type="ORF">BU26DRAFT_13490</name>
</gene>
<dbReference type="EMBL" id="ML987189">
    <property type="protein sequence ID" value="KAF2256043.1"/>
    <property type="molecule type" value="Genomic_DNA"/>
</dbReference>
<proteinExistence type="predicted"/>
<protein>
    <submittedName>
        <fullName evidence="1">Uncharacterized protein</fullName>
    </submittedName>
</protein>
<dbReference type="RefSeq" id="XP_033691047.1">
    <property type="nucleotide sequence ID" value="XM_033819720.1"/>
</dbReference>